<evidence type="ECO:0000256" key="4">
    <source>
        <dbReference type="ARBA" id="ARBA00023136"/>
    </source>
</evidence>
<feature type="transmembrane region" description="Helical" evidence="5">
    <location>
        <begin position="265"/>
        <end position="286"/>
    </location>
</feature>
<dbReference type="PROSITE" id="PS00236">
    <property type="entry name" value="NEUROTR_ION_CHANNEL"/>
    <property type="match status" value="1"/>
</dbReference>
<dbReference type="InterPro" id="IPR036719">
    <property type="entry name" value="Neuro-gated_channel_TM_sf"/>
</dbReference>
<feature type="transmembrane region" description="Helical" evidence="5">
    <location>
        <begin position="359"/>
        <end position="380"/>
    </location>
</feature>
<feature type="transmembrane region" description="Helical" evidence="5">
    <location>
        <begin position="292"/>
        <end position="312"/>
    </location>
</feature>
<evidence type="ECO:0000313" key="9">
    <source>
        <dbReference type="Proteomes" id="UP000887568"/>
    </source>
</evidence>
<dbReference type="FunFam" id="2.70.170.10:FF:000028">
    <property type="entry name" value="AcetylCholine Receptor"/>
    <property type="match status" value="1"/>
</dbReference>
<evidence type="ECO:0000256" key="2">
    <source>
        <dbReference type="ARBA" id="ARBA00022692"/>
    </source>
</evidence>
<evidence type="ECO:0000313" key="8">
    <source>
        <dbReference type="EnsemblMetazoa" id="XP_038072797.1"/>
    </source>
</evidence>
<dbReference type="OMA" id="IATWMIV"/>
<evidence type="ECO:0000259" key="7">
    <source>
        <dbReference type="Pfam" id="PF02931"/>
    </source>
</evidence>
<dbReference type="Gene3D" id="1.20.58.390">
    <property type="entry name" value="Neurotransmitter-gated ion-channel transmembrane domain"/>
    <property type="match status" value="1"/>
</dbReference>
<organism evidence="8 9">
    <name type="scientific">Patiria miniata</name>
    <name type="common">Bat star</name>
    <name type="synonym">Asterina miniata</name>
    <dbReference type="NCBI Taxonomy" id="46514"/>
    <lineage>
        <taxon>Eukaryota</taxon>
        <taxon>Metazoa</taxon>
        <taxon>Echinodermata</taxon>
        <taxon>Eleutherozoa</taxon>
        <taxon>Asterozoa</taxon>
        <taxon>Asteroidea</taxon>
        <taxon>Valvatacea</taxon>
        <taxon>Valvatida</taxon>
        <taxon>Asterinidae</taxon>
        <taxon>Patiria</taxon>
    </lineage>
</organism>
<keyword evidence="3 5" id="KW-1133">Transmembrane helix</keyword>
<keyword evidence="2 5" id="KW-0812">Transmembrane</keyword>
<dbReference type="InterPro" id="IPR006201">
    <property type="entry name" value="Neur_channel"/>
</dbReference>
<evidence type="ECO:0000256" key="6">
    <source>
        <dbReference type="SAM" id="SignalP"/>
    </source>
</evidence>
<dbReference type="GeneID" id="119741163"/>
<protein>
    <recommendedName>
        <fullName evidence="7">Neurotransmitter-gated ion-channel ligand-binding domain-containing protein</fullName>
    </recommendedName>
</protein>
<proteinExistence type="predicted"/>
<dbReference type="SUPFAM" id="SSF90112">
    <property type="entry name" value="Neurotransmitter-gated ion-channel transmembrane pore"/>
    <property type="match status" value="1"/>
</dbReference>
<comment type="subcellular location">
    <subcellularLocation>
        <location evidence="1">Membrane</location>
        <topology evidence="1">Multi-pass membrane protein</topology>
    </subcellularLocation>
</comment>
<keyword evidence="9" id="KW-1185">Reference proteome</keyword>
<evidence type="ECO:0000256" key="5">
    <source>
        <dbReference type="SAM" id="Phobius"/>
    </source>
</evidence>
<dbReference type="InterPro" id="IPR036734">
    <property type="entry name" value="Neur_chan_lig-bd_sf"/>
</dbReference>
<dbReference type="OrthoDB" id="410315at2759"/>
<dbReference type="GO" id="GO:0016020">
    <property type="term" value="C:membrane"/>
    <property type="evidence" value="ECO:0007669"/>
    <property type="project" value="UniProtKB-SubCell"/>
</dbReference>
<dbReference type="EnsemblMetazoa" id="XM_038216869.1">
    <property type="protein sequence ID" value="XP_038072797.1"/>
    <property type="gene ID" value="LOC119741163"/>
</dbReference>
<feature type="transmembrane region" description="Helical" evidence="5">
    <location>
        <begin position="240"/>
        <end position="258"/>
    </location>
</feature>
<evidence type="ECO:0000256" key="3">
    <source>
        <dbReference type="ARBA" id="ARBA00022989"/>
    </source>
</evidence>
<dbReference type="GO" id="GO:0004888">
    <property type="term" value="F:transmembrane signaling receptor activity"/>
    <property type="evidence" value="ECO:0007669"/>
    <property type="project" value="InterPro"/>
</dbReference>
<dbReference type="Gene3D" id="2.70.170.10">
    <property type="entry name" value="Neurotransmitter-gated ion-channel ligand-binding domain"/>
    <property type="match status" value="1"/>
</dbReference>
<dbReference type="InterPro" id="IPR018000">
    <property type="entry name" value="Neurotransmitter_ion_chnl_CS"/>
</dbReference>
<feature type="domain" description="Neurotransmitter-gated ion-channel ligand-binding" evidence="7">
    <location>
        <begin position="35"/>
        <end position="232"/>
    </location>
</feature>
<keyword evidence="4 5" id="KW-0472">Membrane</keyword>
<dbReference type="Pfam" id="PF02931">
    <property type="entry name" value="Neur_chan_LBD"/>
    <property type="match status" value="1"/>
</dbReference>
<dbReference type="GO" id="GO:0005230">
    <property type="term" value="F:extracellular ligand-gated monoatomic ion channel activity"/>
    <property type="evidence" value="ECO:0007669"/>
    <property type="project" value="InterPro"/>
</dbReference>
<dbReference type="PANTHER" id="PTHR18945">
    <property type="entry name" value="NEUROTRANSMITTER GATED ION CHANNEL"/>
    <property type="match status" value="1"/>
</dbReference>
<dbReference type="SUPFAM" id="SSF63712">
    <property type="entry name" value="Nicotinic receptor ligand binding domain-like"/>
    <property type="match status" value="1"/>
</dbReference>
<dbReference type="InterPro" id="IPR006202">
    <property type="entry name" value="Neur_chan_lig-bd"/>
</dbReference>
<dbReference type="Proteomes" id="UP000887568">
    <property type="component" value="Unplaced"/>
</dbReference>
<dbReference type="InterPro" id="IPR038050">
    <property type="entry name" value="Neuro_actylchol_rec"/>
</dbReference>
<keyword evidence="6" id="KW-0732">Signal</keyword>
<dbReference type="RefSeq" id="XP_038072797.1">
    <property type="nucleotide sequence ID" value="XM_038216869.1"/>
</dbReference>
<name>A0A914BBI8_PATMI</name>
<dbReference type="AlphaFoldDB" id="A0A914BBI8"/>
<feature type="signal peptide" evidence="6">
    <location>
        <begin position="1"/>
        <end position="24"/>
    </location>
</feature>
<sequence length="385" mass="42954">MAFRDGALLVVLGLCLLYVKSSEANADVEHNNRHDLIVKLMEVHNKLVIPRTPVQLSFGLVMRAIEDVDEKANILRISVFSDMAWSDHRFQWDPANYSGIYSVSLPLNSVWRPDLVPSYAKIEEEHVTVAAFVDGTVRSYVPQRLSIPCSFDFNDYPYDVHTCDLKFQSWTHSGNRINLTIIDETAASLTYHRDNSQWEILSFKATRTATTYPCCPNEEYIDVSYRIQFKRTVGEYQVRVVTPSIITSLLILVCFLIPPLSGGRMVLCSVVILGLLLQLAILNLTVPIRGPNAPFMADFLCFSVFLAFFAAIESVVSMNLSSWGSLSGSGNNNGDASKDGEELVAQPKPNLFLMQLARIIDLVCFVVFTVVFAIGGAIILNPKTE</sequence>
<accession>A0A914BBI8</accession>
<reference evidence="8" key="1">
    <citation type="submission" date="2022-11" db="UniProtKB">
        <authorList>
            <consortium name="EnsemblMetazoa"/>
        </authorList>
    </citation>
    <scope>IDENTIFICATION</scope>
</reference>
<feature type="chain" id="PRO_5037656022" description="Neurotransmitter-gated ion-channel ligand-binding domain-containing protein" evidence="6">
    <location>
        <begin position="25"/>
        <end position="385"/>
    </location>
</feature>
<evidence type="ECO:0000256" key="1">
    <source>
        <dbReference type="ARBA" id="ARBA00004141"/>
    </source>
</evidence>